<dbReference type="AlphaFoldDB" id="A0A0F9K495"/>
<name>A0A0F9K495_9ZZZZ</name>
<sequence length="252" mass="28308">MKKLAINLAVIALIGCTVAVGLSVQDPTFNVGATESALRAVLNHLHFGLADFDATNYGFARARIVRAQEETQALYDDLFESPPPVPPPVDPGIPELSDVTVLFPGTASVLDWLIVVELDMIARLDGDEIRIEWPALLGDWPTSIHDLSSEGPRPYFGVTGWIYRTGGGRWVAHPNEYARPDREQRGTYWNWSEKFKQAAEDNPGIELGVPDAGTPVGIFIAGMWRHTNDLEEYRRRSEIVWFTWPELEPWRR</sequence>
<evidence type="ECO:0000313" key="1">
    <source>
        <dbReference type="EMBL" id="KKM06088.1"/>
    </source>
</evidence>
<protein>
    <submittedName>
        <fullName evidence="1">Uncharacterized protein</fullName>
    </submittedName>
</protein>
<reference evidence="1" key="1">
    <citation type="journal article" date="2015" name="Nature">
        <title>Complex archaea that bridge the gap between prokaryotes and eukaryotes.</title>
        <authorList>
            <person name="Spang A."/>
            <person name="Saw J.H."/>
            <person name="Jorgensen S.L."/>
            <person name="Zaremba-Niedzwiedzka K."/>
            <person name="Martijn J."/>
            <person name="Lind A.E."/>
            <person name="van Eijk R."/>
            <person name="Schleper C."/>
            <person name="Guy L."/>
            <person name="Ettema T.J."/>
        </authorList>
    </citation>
    <scope>NUCLEOTIDE SEQUENCE</scope>
</reference>
<accession>A0A0F9K495</accession>
<comment type="caution">
    <text evidence="1">The sequence shown here is derived from an EMBL/GenBank/DDBJ whole genome shotgun (WGS) entry which is preliminary data.</text>
</comment>
<proteinExistence type="predicted"/>
<organism evidence="1">
    <name type="scientific">marine sediment metagenome</name>
    <dbReference type="NCBI Taxonomy" id="412755"/>
    <lineage>
        <taxon>unclassified sequences</taxon>
        <taxon>metagenomes</taxon>
        <taxon>ecological metagenomes</taxon>
    </lineage>
</organism>
<gene>
    <name evidence="1" type="ORF">LCGC14_1747580</name>
</gene>
<dbReference type="EMBL" id="LAZR01016076">
    <property type="protein sequence ID" value="KKM06088.1"/>
    <property type="molecule type" value="Genomic_DNA"/>
</dbReference>
<dbReference type="PROSITE" id="PS51257">
    <property type="entry name" value="PROKAR_LIPOPROTEIN"/>
    <property type="match status" value="1"/>
</dbReference>